<keyword evidence="1" id="KW-0472">Membrane</keyword>
<evidence type="ECO:0000313" key="3">
    <source>
        <dbReference type="EMBL" id="MCS0604411.1"/>
    </source>
</evidence>
<proteinExistence type="predicted"/>
<keyword evidence="2" id="KW-0732">Signal</keyword>
<dbReference type="Proteomes" id="UP001205612">
    <property type="component" value="Unassembled WGS sequence"/>
</dbReference>
<dbReference type="EMBL" id="JANUGP010000021">
    <property type="protein sequence ID" value="MCS0604411.1"/>
    <property type="molecule type" value="Genomic_DNA"/>
</dbReference>
<organism evidence="3 4">
    <name type="scientific">Streptomyces pyxinicus</name>
    <dbReference type="NCBI Taxonomy" id="2970331"/>
    <lineage>
        <taxon>Bacteria</taxon>
        <taxon>Bacillati</taxon>
        <taxon>Actinomycetota</taxon>
        <taxon>Actinomycetes</taxon>
        <taxon>Kitasatosporales</taxon>
        <taxon>Streptomycetaceae</taxon>
        <taxon>Streptomyces</taxon>
    </lineage>
</organism>
<dbReference type="RefSeq" id="WP_258781106.1">
    <property type="nucleotide sequence ID" value="NZ_JANUGP010000021.1"/>
</dbReference>
<sequence>MTAKTPDTPSTPQAAVTRRSTAIRALSAATLAVAALGLATTTASAGTAPHARAPQTYTAAQLSAARTAATDHATITVLGKYFAHDPVRGIAHAVQKGQTAPRAFGRSVTVSSLNPAFVAGQTGAPVAKPSYVATNVVSPTGQTATVQTALAAKDWQVVNIASGTNETDYTAKAHGKGTVFREPQINAWYTVRGDRVQPLNTEARAVVGPSGTSLAAYYRHVHSAYGHKLPGSSYDKRGEAGGFGNAAPNAAAARHKSADVTAAATTGGISGTGTTLLAVAAAAVLGAAFAVRRRLSSR</sequence>
<feature type="signal peptide" evidence="2">
    <location>
        <begin position="1"/>
        <end position="45"/>
    </location>
</feature>
<evidence type="ECO:0000256" key="2">
    <source>
        <dbReference type="SAM" id="SignalP"/>
    </source>
</evidence>
<name>A0ABT2B7Q2_9ACTN</name>
<keyword evidence="1" id="KW-0812">Transmembrane</keyword>
<protein>
    <submittedName>
        <fullName evidence="3">Uncharacterized protein</fullName>
    </submittedName>
</protein>
<gene>
    <name evidence="3" type="ORF">NX794_24830</name>
</gene>
<reference evidence="3 4" key="1">
    <citation type="submission" date="2022-08" db="EMBL/GenBank/DDBJ databases">
        <authorList>
            <person name="Somphong A."/>
            <person name="Phongsopitanun W."/>
        </authorList>
    </citation>
    <scope>NUCLEOTIDE SEQUENCE [LARGE SCALE GENOMIC DNA]</scope>
    <source>
        <strain evidence="3 4">LP11</strain>
    </source>
</reference>
<accession>A0ABT2B7Q2</accession>
<evidence type="ECO:0000256" key="1">
    <source>
        <dbReference type="SAM" id="Phobius"/>
    </source>
</evidence>
<keyword evidence="1" id="KW-1133">Transmembrane helix</keyword>
<feature type="transmembrane region" description="Helical" evidence="1">
    <location>
        <begin position="273"/>
        <end position="291"/>
    </location>
</feature>
<keyword evidence="4" id="KW-1185">Reference proteome</keyword>
<feature type="chain" id="PRO_5046506589" evidence="2">
    <location>
        <begin position="46"/>
        <end position="298"/>
    </location>
</feature>
<evidence type="ECO:0000313" key="4">
    <source>
        <dbReference type="Proteomes" id="UP001205612"/>
    </source>
</evidence>
<comment type="caution">
    <text evidence="3">The sequence shown here is derived from an EMBL/GenBank/DDBJ whole genome shotgun (WGS) entry which is preliminary data.</text>
</comment>